<comment type="caution">
    <text evidence="6">The sequence shown here is derived from an EMBL/GenBank/DDBJ whole genome shotgun (WGS) entry which is preliminary data.</text>
</comment>
<evidence type="ECO:0000256" key="3">
    <source>
        <dbReference type="ARBA" id="ARBA00023163"/>
    </source>
</evidence>
<proteinExistence type="predicted"/>
<keyword evidence="2" id="KW-0238">DNA-binding</keyword>
<evidence type="ECO:0000259" key="4">
    <source>
        <dbReference type="SMART" id="SM00862"/>
    </source>
</evidence>
<keyword evidence="3" id="KW-0804">Transcription</keyword>
<reference evidence="7" key="1">
    <citation type="journal article" date="2019" name="Int. J. Syst. Evol. Microbiol.">
        <title>The Global Catalogue of Microorganisms (GCM) 10K type strain sequencing project: providing services to taxonomists for standard genome sequencing and annotation.</title>
        <authorList>
            <consortium name="The Broad Institute Genomics Platform"/>
            <consortium name="The Broad Institute Genome Sequencing Center for Infectious Disease"/>
            <person name="Wu L."/>
            <person name="Ma J."/>
        </authorList>
    </citation>
    <scope>NUCLEOTIDE SEQUENCE [LARGE SCALE GENOMIC DNA]</scope>
    <source>
        <strain evidence="7">CGMCC 1.15399</strain>
    </source>
</reference>
<feature type="domain" description="OmpR/PhoB-type" evidence="4">
    <location>
        <begin position="15"/>
        <end position="90"/>
    </location>
</feature>
<dbReference type="CDD" id="cd15831">
    <property type="entry name" value="BTAD"/>
    <property type="match status" value="1"/>
</dbReference>
<organism evidence="6 7">
    <name type="scientific">Nonomuraea guangzhouensis</name>
    <dbReference type="NCBI Taxonomy" id="1291555"/>
    <lineage>
        <taxon>Bacteria</taxon>
        <taxon>Bacillati</taxon>
        <taxon>Actinomycetota</taxon>
        <taxon>Actinomycetes</taxon>
        <taxon>Streptosporangiales</taxon>
        <taxon>Streptosporangiaceae</taxon>
        <taxon>Nonomuraea</taxon>
    </lineage>
</organism>
<evidence type="ECO:0000256" key="1">
    <source>
        <dbReference type="ARBA" id="ARBA00023015"/>
    </source>
</evidence>
<dbReference type="PANTHER" id="PTHR35807">
    <property type="entry name" value="TRANSCRIPTIONAL REGULATOR REDD-RELATED"/>
    <property type="match status" value="1"/>
</dbReference>
<accession>A0ABW4FY36</accession>
<sequence length="256" mass="28743">MNFAILGALEVKHPGGKIHITAPKQKSVLATLLLDADREVPVERLVDYVWDRRPPTAAQTTLQSYVYRLRQLFGPMPDVHLQSSASGYAIEIGSCVLDLRYFQDQVTEAHEQIKNGNKTNAVAAFRRALSAWRGNALAGVPGDLMRQEACLLDNQRIAAYEELMNLELDLGNHRRVIPELHKVVAEYPFHEVFVAQLVLALYRSGRQAEALQNYALVRRRLRDQLGIEPGAELQQLQKAILGRVPASEITLVSWLC</sequence>
<dbReference type="InterPro" id="IPR001867">
    <property type="entry name" value="OmpR/PhoB-type_DNA-bd"/>
</dbReference>
<dbReference type="InterPro" id="IPR051677">
    <property type="entry name" value="AfsR-DnrI-RedD_regulator"/>
</dbReference>
<dbReference type="SMART" id="SM01043">
    <property type="entry name" value="BTAD"/>
    <property type="match status" value="1"/>
</dbReference>
<dbReference type="SMART" id="SM00862">
    <property type="entry name" value="Trans_reg_C"/>
    <property type="match status" value="1"/>
</dbReference>
<dbReference type="Proteomes" id="UP001597097">
    <property type="component" value="Unassembled WGS sequence"/>
</dbReference>
<evidence type="ECO:0000313" key="6">
    <source>
        <dbReference type="EMBL" id="MFD1535401.1"/>
    </source>
</evidence>
<protein>
    <submittedName>
        <fullName evidence="6">BTAD domain-containing putative transcriptional regulator</fullName>
    </submittedName>
</protein>
<evidence type="ECO:0000313" key="7">
    <source>
        <dbReference type="Proteomes" id="UP001597097"/>
    </source>
</evidence>
<dbReference type="Pfam" id="PF00486">
    <property type="entry name" value="Trans_reg_C"/>
    <property type="match status" value="1"/>
</dbReference>
<dbReference type="InterPro" id="IPR005158">
    <property type="entry name" value="BTAD"/>
</dbReference>
<evidence type="ECO:0000259" key="5">
    <source>
        <dbReference type="SMART" id="SM01043"/>
    </source>
</evidence>
<name>A0ABW4FY36_9ACTN</name>
<keyword evidence="1" id="KW-0805">Transcription regulation</keyword>
<dbReference type="Pfam" id="PF03704">
    <property type="entry name" value="BTAD"/>
    <property type="match status" value="1"/>
</dbReference>
<feature type="domain" description="Bacterial transcriptional activator" evidence="5">
    <location>
        <begin position="97"/>
        <end position="241"/>
    </location>
</feature>
<evidence type="ECO:0000256" key="2">
    <source>
        <dbReference type="ARBA" id="ARBA00023125"/>
    </source>
</evidence>
<dbReference type="RefSeq" id="WP_219536922.1">
    <property type="nucleotide sequence ID" value="NZ_JAHKRM010000033.1"/>
</dbReference>
<keyword evidence="7" id="KW-1185">Reference proteome</keyword>
<dbReference type="PANTHER" id="PTHR35807:SF1">
    <property type="entry name" value="TRANSCRIPTIONAL REGULATOR REDD"/>
    <property type="match status" value="1"/>
</dbReference>
<dbReference type="EMBL" id="JBHUCM010000001">
    <property type="protein sequence ID" value="MFD1535401.1"/>
    <property type="molecule type" value="Genomic_DNA"/>
</dbReference>
<gene>
    <name evidence="6" type="ORF">ACFSJ0_00065</name>
</gene>